<name>W2T715_NECAM</name>
<reference evidence="2" key="1">
    <citation type="journal article" date="2014" name="Nat. Genet.">
        <title>Genome of the human hookworm Necator americanus.</title>
        <authorList>
            <person name="Tang Y.T."/>
            <person name="Gao X."/>
            <person name="Rosa B.A."/>
            <person name="Abubucker S."/>
            <person name="Hallsworth-Pepin K."/>
            <person name="Martin J."/>
            <person name="Tyagi R."/>
            <person name="Heizer E."/>
            <person name="Zhang X."/>
            <person name="Bhonagiri-Palsikar V."/>
            <person name="Minx P."/>
            <person name="Warren W.C."/>
            <person name="Wang Q."/>
            <person name="Zhan B."/>
            <person name="Hotez P.J."/>
            <person name="Sternberg P.W."/>
            <person name="Dougall A."/>
            <person name="Gaze S.T."/>
            <person name="Mulvenna J."/>
            <person name="Sotillo J."/>
            <person name="Ranganathan S."/>
            <person name="Rabelo E.M."/>
            <person name="Wilson R.K."/>
            <person name="Felgner P.L."/>
            <person name="Bethony J."/>
            <person name="Hawdon J.M."/>
            <person name="Gasser R.B."/>
            <person name="Loukas A."/>
            <person name="Mitreva M."/>
        </authorList>
    </citation>
    <scope>NUCLEOTIDE SEQUENCE [LARGE SCALE GENOMIC DNA]</scope>
</reference>
<gene>
    <name evidence="1" type="ORF">NECAME_00486</name>
</gene>
<evidence type="ECO:0000313" key="1">
    <source>
        <dbReference type="EMBL" id="ETN76961.1"/>
    </source>
</evidence>
<sequence length="126" mass="14465">MTYRLVTQFWHALFPSPFPSNHCEPSGIIKYWVDESFKRCNRSKADPWRRYGALRKLHEIGGTGCTPLNQTGVRVQQKFYNIAPGSNPPPPPPIPPITSIDEYGSYETLIAPKKRRSKNHLNEKKN</sequence>
<dbReference type="OrthoDB" id="5832592at2759"/>
<dbReference type="KEGG" id="nai:NECAME_00486"/>
<accession>W2T715</accession>
<dbReference type="Proteomes" id="UP000053676">
    <property type="component" value="Unassembled WGS sequence"/>
</dbReference>
<proteinExistence type="predicted"/>
<dbReference type="AlphaFoldDB" id="W2T715"/>
<dbReference type="EMBL" id="KI660200">
    <property type="protein sequence ID" value="ETN76961.1"/>
    <property type="molecule type" value="Genomic_DNA"/>
</dbReference>
<organism evidence="1 2">
    <name type="scientific">Necator americanus</name>
    <name type="common">Human hookworm</name>
    <dbReference type="NCBI Taxonomy" id="51031"/>
    <lineage>
        <taxon>Eukaryota</taxon>
        <taxon>Metazoa</taxon>
        <taxon>Ecdysozoa</taxon>
        <taxon>Nematoda</taxon>
        <taxon>Chromadorea</taxon>
        <taxon>Rhabditida</taxon>
        <taxon>Rhabditina</taxon>
        <taxon>Rhabditomorpha</taxon>
        <taxon>Strongyloidea</taxon>
        <taxon>Ancylostomatidae</taxon>
        <taxon>Bunostominae</taxon>
        <taxon>Necator</taxon>
    </lineage>
</organism>
<keyword evidence="2" id="KW-1185">Reference proteome</keyword>
<protein>
    <submittedName>
        <fullName evidence="1">Uncharacterized protein</fullName>
    </submittedName>
</protein>
<evidence type="ECO:0000313" key="2">
    <source>
        <dbReference type="Proteomes" id="UP000053676"/>
    </source>
</evidence>